<keyword evidence="8" id="KW-1185">Reference proteome</keyword>
<comment type="similarity">
    <text evidence="1">Belongs to the glycosyl hydrolase 3 family.</text>
</comment>
<dbReference type="InterPro" id="IPR036881">
    <property type="entry name" value="Glyco_hydro_3_C_sf"/>
</dbReference>
<dbReference type="SUPFAM" id="SSF52279">
    <property type="entry name" value="Beta-D-glucan exohydrolase, C-terminal domain"/>
    <property type="match status" value="1"/>
</dbReference>
<reference evidence="6 7" key="1">
    <citation type="submission" date="2016-10" db="EMBL/GenBank/DDBJ databases">
        <authorList>
            <person name="de Groot N.N."/>
        </authorList>
    </citation>
    <scope>NUCLEOTIDE SEQUENCE [LARGE SCALE GENOMIC DNA]</scope>
    <source>
        <strain evidence="6 7">DSM 17074</strain>
    </source>
</reference>
<dbReference type="InterPro" id="IPR001764">
    <property type="entry name" value="Glyco_hydro_3_N"/>
</dbReference>
<evidence type="ECO:0000256" key="3">
    <source>
        <dbReference type="ARBA" id="ARBA00022801"/>
    </source>
</evidence>
<reference evidence="5 8" key="2">
    <citation type="submission" date="2019-07" db="EMBL/GenBank/DDBJ databases">
        <title>Whole genome shotgun sequence of Halolactibacillus miurensis NBRC 100873.</title>
        <authorList>
            <person name="Hosoyama A."/>
            <person name="Uohara A."/>
            <person name="Ohji S."/>
            <person name="Ichikawa N."/>
        </authorList>
    </citation>
    <scope>NUCLEOTIDE SEQUENCE [LARGE SCALE GENOMIC DNA]</scope>
    <source>
        <strain evidence="5 8">NBRC 100873</strain>
    </source>
</reference>
<evidence type="ECO:0000256" key="2">
    <source>
        <dbReference type="ARBA" id="ARBA00022729"/>
    </source>
</evidence>
<dbReference type="InterPro" id="IPR013783">
    <property type="entry name" value="Ig-like_fold"/>
</dbReference>
<dbReference type="Gene3D" id="3.40.50.1700">
    <property type="entry name" value="Glycoside hydrolase family 3 C-terminal domain"/>
    <property type="match status" value="1"/>
</dbReference>
<dbReference type="PANTHER" id="PTHR42721:SF3">
    <property type="entry name" value="BETA-D-XYLOSIDASE 5-RELATED"/>
    <property type="match status" value="1"/>
</dbReference>
<dbReference type="EMBL" id="BJWJ01000009">
    <property type="protein sequence ID" value="GEM04217.1"/>
    <property type="molecule type" value="Genomic_DNA"/>
</dbReference>
<dbReference type="SMART" id="SM01217">
    <property type="entry name" value="Fn3_like"/>
    <property type="match status" value="1"/>
</dbReference>
<proteinExistence type="inferred from homology"/>
<dbReference type="GO" id="GO:0009044">
    <property type="term" value="F:xylan 1,4-beta-xylosidase activity"/>
    <property type="evidence" value="ECO:0007669"/>
    <property type="project" value="InterPro"/>
</dbReference>
<evidence type="ECO:0000256" key="1">
    <source>
        <dbReference type="ARBA" id="ARBA00005336"/>
    </source>
</evidence>
<protein>
    <submittedName>
        <fullName evidence="6">Beta-glucosidase</fullName>
    </submittedName>
    <submittedName>
        <fullName evidence="5">Glycosyl hydrolase</fullName>
    </submittedName>
</protein>
<dbReference type="PRINTS" id="PR00133">
    <property type="entry name" value="GLHYDRLASE3"/>
</dbReference>
<organism evidence="6 7">
    <name type="scientific">Halolactibacillus miurensis</name>
    <dbReference type="NCBI Taxonomy" id="306541"/>
    <lineage>
        <taxon>Bacteria</taxon>
        <taxon>Bacillati</taxon>
        <taxon>Bacillota</taxon>
        <taxon>Bacilli</taxon>
        <taxon>Bacillales</taxon>
        <taxon>Bacillaceae</taxon>
        <taxon>Halolactibacillus</taxon>
    </lineage>
</organism>
<dbReference type="Pfam" id="PF01915">
    <property type="entry name" value="Glyco_hydro_3_C"/>
    <property type="match status" value="1"/>
</dbReference>
<dbReference type="GO" id="GO:0045493">
    <property type="term" value="P:xylan catabolic process"/>
    <property type="evidence" value="ECO:0007669"/>
    <property type="project" value="InterPro"/>
</dbReference>
<dbReference type="GO" id="GO:0031222">
    <property type="term" value="P:arabinan catabolic process"/>
    <property type="evidence" value="ECO:0007669"/>
    <property type="project" value="TreeGrafter"/>
</dbReference>
<dbReference type="EMBL" id="FPAI01000010">
    <property type="protein sequence ID" value="SFS80080.1"/>
    <property type="molecule type" value="Genomic_DNA"/>
</dbReference>
<sequence length="707" mass="77987">MISHTTARREAKAIVSQMTLEEKIDQINFRAPAIERLNIPDYNYWNEALHGVARAGVATVFPQAIGLAAMFDEELMTEIADTIATEGRAKYNQYHAQGDHDIYKGLTYWSPNINIFRDPRWGRGQETYGEDPYLTARLGAAFIKGLQGDGPYLKLAACAKHFAVHSGPEADRHSFDALVSQKDLYETYLPAFETAVKEADVESFMGAYNAVNGTPAVVSETLIQEILRKDWQFKGHVVSDYAALEDVHLNHHFTETAAETMALAMKVGCNLCAGNISHHLHEAINQGLVTEEEITDAVVELYTTRVRLGMFASDNPYDQIPFEANDRDEHHTLSLVAARKSIVLLKNDQLLPLNKQALSSVAVVGPNADSLEALRGNYFGTASRYTTFLRGIQEAFSPTGRVHYAFGCHLYNDYAESTLSKKHERESEALIAANHSDVIIACFGLDPTIEGEQGDAGNVYGSGDKETLFLPKVQERLLTKLLNIGKPVIAVISAGSAISLNGLDKHPNLQAILHTWYPGSFGGKALAEILFGDVSPSGKLPVTFYHDTTNLPDFSDYSMKKRTYRYLEEEALYPFGFGLTYGNVTLDDLTVTKKQLDSIDVTVTVTNLSDTAIEEVIQVYAKTDSVFEVPGTKLIGFKRMVLKVAATERLILNIPMKHLTVVNDDGERLLDGTKATIYVNVASPSARSEVLTGCKTLTDTIDINDNN</sequence>
<dbReference type="InterPro" id="IPR044993">
    <property type="entry name" value="BXL"/>
</dbReference>
<dbReference type="InterPro" id="IPR002772">
    <property type="entry name" value="Glyco_hydro_3_C"/>
</dbReference>
<dbReference type="GO" id="GO:0046556">
    <property type="term" value="F:alpha-L-arabinofuranosidase activity"/>
    <property type="evidence" value="ECO:0007669"/>
    <property type="project" value="TreeGrafter"/>
</dbReference>
<dbReference type="InterPro" id="IPR026891">
    <property type="entry name" value="Fn3-like"/>
</dbReference>
<evidence type="ECO:0000313" key="7">
    <source>
        <dbReference type="Proteomes" id="UP000199139"/>
    </source>
</evidence>
<dbReference type="Proteomes" id="UP000321773">
    <property type="component" value="Unassembled WGS sequence"/>
</dbReference>
<evidence type="ECO:0000259" key="4">
    <source>
        <dbReference type="SMART" id="SM01217"/>
    </source>
</evidence>
<dbReference type="Gene3D" id="3.20.20.300">
    <property type="entry name" value="Glycoside hydrolase, family 3, N-terminal domain"/>
    <property type="match status" value="1"/>
</dbReference>
<dbReference type="STRING" id="306541.SAMN05421668_11072"/>
<dbReference type="PANTHER" id="PTHR42721">
    <property type="entry name" value="SUGAR HYDROLASE-RELATED"/>
    <property type="match status" value="1"/>
</dbReference>
<dbReference type="SUPFAM" id="SSF51445">
    <property type="entry name" value="(Trans)glycosidases"/>
    <property type="match status" value="1"/>
</dbReference>
<evidence type="ECO:0000313" key="6">
    <source>
        <dbReference type="EMBL" id="SFS80080.1"/>
    </source>
</evidence>
<dbReference type="Proteomes" id="UP000199139">
    <property type="component" value="Unassembled WGS sequence"/>
</dbReference>
<dbReference type="InterPro" id="IPR017853">
    <property type="entry name" value="GH"/>
</dbReference>
<dbReference type="RefSeq" id="WP_246806755.1">
    <property type="nucleotide sequence ID" value="NZ_BJWJ01000009.1"/>
</dbReference>
<keyword evidence="2" id="KW-0732">Signal</keyword>
<dbReference type="InterPro" id="IPR036962">
    <property type="entry name" value="Glyco_hydro_3_N_sf"/>
</dbReference>
<dbReference type="AlphaFoldDB" id="A0A1I6ST19"/>
<feature type="domain" description="Fibronectin type III-like" evidence="4">
    <location>
        <begin position="615"/>
        <end position="683"/>
    </location>
</feature>
<gene>
    <name evidence="5" type="ORF">HMI01_12050</name>
    <name evidence="6" type="ORF">SAMN05421668_11072</name>
</gene>
<name>A0A1I6ST19_9BACI</name>
<keyword evidence="3 5" id="KW-0378">Hydrolase</keyword>
<accession>A0A1I6ST19</accession>
<dbReference type="Gene3D" id="2.60.40.10">
    <property type="entry name" value="Immunoglobulins"/>
    <property type="match status" value="1"/>
</dbReference>
<evidence type="ECO:0000313" key="5">
    <source>
        <dbReference type="EMBL" id="GEM04217.1"/>
    </source>
</evidence>
<evidence type="ECO:0000313" key="8">
    <source>
        <dbReference type="Proteomes" id="UP000321773"/>
    </source>
</evidence>
<dbReference type="Pfam" id="PF00933">
    <property type="entry name" value="Glyco_hydro_3"/>
    <property type="match status" value="1"/>
</dbReference>